<dbReference type="GeneID" id="70914930"/>
<sequence>MLERLVHWGFDTSRLSFAFRTAVASCVALIIGWLLGLDHPSWAAMSVWAASQPGRGMLIEKGLFRILGTLIGTLVGLALMHFCGEQLFLLVIGLALWVGLCTAAGNVIHGLFSYCTLLSGYSASLVVLLSQVNHQSIWTLGADRLLTVLTGVIVALVVGLVFAHRSDEDALIWRLRTLTVSVLRALQQQVRQEPLSQSVEQLLLEASQIEEALDPHSAGSLRSRRAVQSMRAVVFAHVSLLTILAEKRPVLRNDELADYLQKVIDAHDLKSPLEQVVSNLTYAIQACNTPHFAQGLAELKQALSGRHAFNQHGRMTTTQSPYHVVLHRDWVSALQAMYRTSALILIAGSGWAITGSPIGAYVLLGTSVMVTLFSTFESPALIMKHITLWQVVAVAATAICQLLLWPLANSEWQMLVMMVPFILLITLPFAYPKVMSGSMDYVMIFLLLSTPSLPYTPDAGEMAIKGVAIIAGPTLALLAFKLIFPTNLLRRQQVLMQAMWRSLSSLASDTTSFPFWQARMKHRVVRLTSMTRKTSLDWPQHGRAGLGLLMLGQCVENLRREAVESPEGYHQSRHQVWCKRLQHALRQSPQDTLALLHRYAEMEKYRTPLLSAQASGAAEELAQTQPLWCRWVG</sequence>
<evidence type="ECO:0000313" key="8">
    <source>
        <dbReference type="EMBL" id="ANQ15544.1"/>
    </source>
</evidence>
<reference evidence="8 9" key="1">
    <citation type="submission" date="2016-07" db="EMBL/GenBank/DDBJ databases">
        <title>Developing Vibrio natriegens as a novel, fast-growing host for biotechnology.</title>
        <authorList>
            <person name="Weinstock M.T."/>
            <person name="Hesek E.D."/>
            <person name="Wilson C.M."/>
            <person name="Gibson D.G."/>
        </authorList>
    </citation>
    <scope>NUCLEOTIDE SEQUENCE [LARGE SCALE GENOMIC DNA]</scope>
    <source>
        <strain evidence="8 9">ATCC 14048</strain>
    </source>
</reference>
<evidence type="ECO:0000256" key="3">
    <source>
        <dbReference type="ARBA" id="ARBA00022475"/>
    </source>
</evidence>
<comment type="subcellular location">
    <subcellularLocation>
        <location evidence="1">Cell membrane</location>
        <topology evidence="1">Multi-pass membrane protein</topology>
    </subcellularLocation>
</comment>
<feature type="transmembrane region" description="Helical" evidence="7">
    <location>
        <begin position="144"/>
        <end position="163"/>
    </location>
</feature>
<keyword evidence="9" id="KW-1185">Reference proteome</keyword>
<evidence type="ECO:0000256" key="5">
    <source>
        <dbReference type="ARBA" id="ARBA00022989"/>
    </source>
</evidence>
<dbReference type="GO" id="GO:0022857">
    <property type="term" value="F:transmembrane transporter activity"/>
    <property type="evidence" value="ECO:0007669"/>
    <property type="project" value="InterPro"/>
</dbReference>
<feature type="transmembrane region" description="Helical" evidence="7">
    <location>
        <begin position="336"/>
        <end position="353"/>
    </location>
</feature>
<keyword evidence="4 7" id="KW-0812">Transmembrane</keyword>
<dbReference type="InterPro" id="IPR006726">
    <property type="entry name" value="PHBA_efflux_AaeB/fusaric-R"/>
</dbReference>
<dbReference type="Proteomes" id="UP000092741">
    <property type="component" value="Chromosome 2"/>
</dbReference>
<evidence type="ECO:0000256" key="1">
    <source>
        <dbReference type="ARBA" id="ARBA00004651"/>
    </source>
</evidence>
<evidence type="ECO:0000256" key="6">
    <source>
        <dbReference type="ARBA" id="ARBA00023136"/>
    </source>
</evidence>
<accession>A0AAN1CYD2</accession>
<dbReference type="EMBL" id="CP016346">
    <property type="protein sequence ID" value="ANQ15544.1"/>
    <property type="molecule type" value="Genomic_DNA"/>
</dbReference>
<keyword evidence="3" id="KW-1003">Cell membrane</keyword>
<dbReference type="PANTHER" id="PTHR30509">
    <property type="entry name" value="P-HYDROXYBENZOIC ACID EFFLUX PUMP SUBUNIT-RELATED"/>
    <property type="match status" value="1"/>
</dbReference>
<dbReference type="KEGG" id="vna:PN96_19015"/>
<feature type="transmembrane region" description="Helical" evidence="7">
    <location>
        <begin position="462"/>
        <end position="484"/>
    </location>
</feature>
<dbReference type="PANTHER" id="PTHR30509:SF9">
    <property type="entry name" value="MULTIDRUG RESISTANCE PROTEIN MDTO"/>
    <property type="match status" value="1"/>
</dbReference>
<evidence type="ECO:0000313" key="9">
    <source>
        <dbReference type="Proteomes" id="UP000092741"/>
    </source>
</evidence>
<dbReference type="GO" id="GO:0005886">
    <property type="term" value="C:plasma membrane"/>
    <property type="evidence" value="ECO:0007669"/>
    <property type="project" value="UniProtKB-SubCell"/>
</dbReference>
<keyword evidence="6 7" id="KW-0472">Membrane</keyword>
<feature type="transmembrane region" description="Helical" evidence="7">
    <location>
        <begin position="21"/>
        <end position="42"/>
    </location>
</feature>
<protein>
    <recommendedName>
        <fullName evidence="10">Fusaric acid resistance protein</fullName>
    </recommendedName>
</protein>
<evidence type="ECO:0000256" key="2">
    <source>
        <dbReference type="ARBA" id="ARBA00022448"/>
    </source>
</evidence>
<feature type="transmembrane region" description="Helical" evidence="7">
    <location>
        <begin position="111"/>
        <end position="132"/>
    </location>
</feature>
<name>A0AAN1CYD2_VIBNA</name>
<feature type="transmembrane region" description="Helical" evidence="7">
    <location>
        <begin position="62"/>
        <end position="80"/>
    </location>
</feature>
<evidence type="ECO:0008006" key="10">
    <source>
        <dbReference type="Google" id="ProtNLM"/>
    </source>
</evidence>
<evidence type="ECO:0000256" key="7">
    <source>
        <dbReference type="SAM" id="Phobius"/>
    </source>
</evidence>
<evidence type="ECO:0000256" key="4">
    <source>
        <dbReference type="ARBA" id="ARBA00022692"/>
    </source>
</evidence>
<keyword evidence="5 7" id="KW-1133">Transmembrane helix</keyword>
<dbReference type="RefSeq" id="WP_024372587.1">
    <property type="nucleotide sequence ID" value="NZ_ATFJ01000012.1"/>
</dbReference>
<feature type="transmembrane region" description="Helical" evidence="7">
    <location>
        <begin position="87"/>
        <end position="105"/>
    </location>
</feature>
<feature type="transmembrane region" description="Helical" evidence="7">
    <location>
        <begin position="388"/>
        <end position="408"/>
    </location>
</feature>
<proteinExistence type="predicted"/>
<gene>
    <name evidence="8" type="ORF">BA890_22865</name>
</gene>
<keyword evidence="2" id="KW-0813">Transport</keyword>
<feature type="transmembrane region" description="Helical" evidence="7">
    <location>
        <begin position="414"/>
        <end position="431"/>
    </location>
</feature>
<dbReference type="Pfam" id="PF04632">
    <property type="entry name" value="FUSC"/>
    <property type="match status" value="1"/>
</dbReference>
<organism evidence="8 9">
    <name type="scientific">Vibrio natriegens NBRC 15636 = ATCC 14048 = DSM 759</name>
    <dbReference type="NCBI Taxonomy" id="1219067"/>
    <lineage>
        <taxon>Bacteria</taxon>
        <taxon>Pseudomonadati</taxon>
        <taxon>Pseudomonadota</taxon>
        <taxon>Gammaproteobacteria</taxon>
        <taxon>Vibrionales</taxon>
        <taxon>Vibrionaceae</taxon>
        <taxon>Vibrio</taxon>
    </lineage>
</organism>
<dbReference type="AlphaFoldDB" id="A0AAN1CYD2"/>